<dbReference type="AlphaFoldDB" id="A0A1N6MQB5"/>
<keyword evidence="1" id="KW-0472">Membrane</keyword>
<reference evidence="3" key="1">
    <citation type="submission" date="2016-12" db="EMBL/GenBank/DDBJ databases">
        <authorList>
            <person name="Gaudriault S."/>
        </authorList>
    </citation>
    <scope>NUCLEOTIDE SEQUENCE [LARGE SCALE GENOMIC DNA]</scope>
    <source>
        <strain evidence="3">HGB1681 (deposited as PTA-6826 in the American Type Culture Collection)</strain>
    </source>
</reference>
<sequence>MAVFKLVDTSRTNFSLLFIPVSVDGILQMLWAEDSWYLFAMAKTSTGLFIRAKDNELRIWLEKS</sequence>
<evidence type="ECO:0000313" key="2">
    <source>
        <dbReference type="EMBL" id="SIP71016.1"/>
    </source>
</evidence>
<proteinExistence type="predicted"/>
<feature type="transmembrane region" description="Helical" evidence="1">
    <location>
        <begin position="12"/>
        <end position="31"/>
    </location>
</feature>
<gene>
    <name evidence="2" type="ORF">XIS1_1040009</name>
</gene>
<dbReference type="EMBL" id="FTLG01000007">
    <property type="protein sequence ID" value="SIP71016.1"/>
    <property type="molecule type" value="Genomic_DNA"/>
</dbReference>
<accession>A0A1N6MQB5</accession>
<evidence type="ECO:0000256" key="1">
    <source>
        <dbReference type="SAM" id="Phobius"/>
    </source>
</evidence>
<dbReference type="Proteomes" id="UP000196435">
    <property type="component" value="Unassembled WGS sequence"/>
</dbReference>
<keyword evidence="1" id="KW-0812">Transmembrane</keyword>
<protein>
    <submittedName>
        <fullName evidence="2">Uncharacterized protein</fullName>
    </submittedName>
</protein>
<name>A0A1N6MQB5_9GAMM</name>
<organism evidence="2 3">
    <name type="scientific">Xenorhabdus innexi</name>
    <dbReference type="NCBI Taxonomy" id="290109"/>
    <lineage>
        <taxon>Bacteria</taxon>
        <taxon>Pseudomonadati</taxon>
        <taxon>Pseudomonadota</taxon>
        <taxon>Gammaproteobacteria</taxon>
        <taxon>Enterobacterales</taxon>
        <taxon>Morganellaceae</taxon>
        <taxon>Xenorhabdus</taxon>
    </lineage>
</organism>
<keyword evidence="1" id="KW-1133">Transmembrane helix</keyword>
<evidence type="ECO:0000313" key="3">
    <source>
        <dbReference type="Proteomes" id="UP000196435"/>
    </source>
</evidence>